<evidence type="ECO:0000256" key="3">
    <source>
        <dbReference type="ARBA" id="ARBA00022840"/>
    </source>
</evidence>
<dbReference type="InterPro" id="IPR003593">
    <property type="entry name" value="AAA+_ATPase"/>
</dbReference>
<keyword evidence="3 5" id="KW-0067">ATP-binding</keyword>
<dbReference type="RefSeq" id="WP_081867186.1">
    <property type="nucleotide sequence ID" value="NZ_ATLK01000001.1"/>
</dbReference>
<feature type="domain" description="ABC transporter" evidence="4">
    <location>
        <begin position="12"/>
        <end position="228"/>
    </location>
</feature>
<dbReference type="Gene3D" id="3.40.50.300">
    <property type="entry name" value="P-loop containing nucleotide triphosphate hydrolases"/>
    <property type="match status" value="1"/>
</dbReference>
<dbReference type="InterPro" id="IPR051782">
    <property type="entry name" value="ABC_Transporter_VariousFunc"/>
</dbReference>
<dbReference type="AlphaFoldDB" id="A0A080N1T8"/>
<dbReference type="STRING" id="1341695.BBOMB_0113"/>
<dbReference type="InterPro" id="IPR027417">
    <property type="entry name" value="P-loop_NTPase"/>
</dbReference>
<sequence length="233" mass="25885">MTGKRVIAPRKVEFADFSVRYGKRTVLDVPSGGFDLSGQTIGLFGPNGAGKTTMMRSMVGLINRFSGTLSAPDLDSISYVPDVPYLYRFLNIGECIRLFVSRYADFDSDKAERLVNHLGLPLDRPLGSFSKGQSEQLHLVLSFSRDCSLYVLDEPLAAVDPYTRDELLSVIKQSAGKDSTIVMSTHIISEVDSMFTHVIMINDGRIVANDSVERFKKDSGSLEQAFKDRMARR</sequence>
<gene>
    <name evidence="5" type="ORF">BBOMB_0113</name>
</gene>
<dbReference type="GO" id="GO:0005524">
    <property type="term" value="F:ATP binding"/>
    <property type="evidence" value="ECO:0007669"/>
    <property type="project" value="UniProtKB-KW"/>
</dbReference>
<dbReference type="Proteomes" id="UP000028730">
    <property type="component" value="Unassembled WGS sequence"/>
</dbReference>
<dbReference type="GO" id="GO:0016887">
    <property type="term" value="F:ATP hydrolysis activity"/>
    <property type="evidence" value="ECO:0007669"/>
    <property type="project" value="InterPro"/>
</dbReference>
<protein>
    <submittedName>
        <fullName evidence="5">ABC transporter, ATP-binding protein</fullName>
        <ecNumber evidence="5">3.6.3.25</ecNumber>
    </submittedName>
</protein>
<evidence type="ECO:0000256" key="1">
    <source>
        <dbReference type="ARBA" id="ARBA00022448"/>
    </source>
</evidence>
<dbReference type="Pfam" id="PF00005">
    <property type="entry name" value="ABC_tran"/>
    <property type="match status" value="1"/>
</dbReference>
<keyword evidence="6" id="KW-1185">Reference proteome</keyword>
<dbReference type="CDD" id="cd03230">
    <property type="entry name" value="ABC_DR_subfamily_A"/>
    <property type="match status" value="1"/>
</dbReference>
<dbReference type="SUPFAM" id="SSF52540">
    <property type="entry name" value="P-loop containing nucleoside triphosphate hydrolases"/>
    <property type="match status" value="1"/>
</dbReference>
<evidence type="ECO:0000313" key="5">
    <source>
        <dbReference type="EMBL" id="KFF30802.1"/>
    </source>
</evidence>
<dbReference type="SMART" id="SM00382">
    <property type="entry name" value="AAA"/>
    <property type="match status" value="1"/>
</dbReference>
<accession>A0A080N1T8</accession>
<keyword evidence="1" id="KW-0813">Transport</keyword>
<dbReference type="InterPro" id="IPR003439">
    <property type="entry name" value="ABC_transporter-like_ATP-bd"/>
</dbReference>
<evidence type="ECO:0000259" key="4">
    <source>
        <dbReference type="PROSITE" id="PS50893"/>
    </source>
</evidence>
<evidence type="ECO:0000256" key="2">
    <source>
        <dbReference type="ARBA" id="ARBA00022741"/>
    </source>
</evidence>
<organism evidence="5 6">
    <name type="scientific">Bifidobacterium bombi DSM 19703</name>
    <dbReference type="NCBI Taxonomy" id="1341695"/>
    <lineage>
        <taxon>Bacteria</taxon>
        <taxon>Bacillati</taxon>
        <taxon>Actinomycetota</taxon>
        <taxon>Actinomycetes</taxon>
        <taxon>Bifidobacteriales</taxon>
        <taxon>Bifidobacteriaceae</taxon>
        <taxon>Bifidobacterium</taxon>
    </lineage>
</organism>
<dbReference type="PANTHER" id="PTHR42939:SF1">
    <property type="entry name" value="ABC TRANSPORTER ATP-BINDING PROTEIN ALBC-RELATED"/>
    <property type="match status" value="1"/>
</dbReference>
<keyword evidence="5" id="KW-0378">Hydrolase</keyword>
<dbReference type="eggNOG" id="COG1131">
    <property type="taxonomic scope" value="Bacteria"/>
</dbReference>
<comment type="caution">
    <text evidence="5">The sequence shown here is derived from an EMBL/GenBank/DDBJ whole genome shotgun (WGS) entry which is preliminary data.</text>
</comment>
<proteinExistence type="predicted"/>
<keyword evidence="2" id="KW-0547">Nucleotide-binding</keyword>
<reference evidence="5 6" key="1">
    <citation type="journal article" date="2014" name="Appl. Environ. Microbiol.">
        <title>Genomic encyclopedia of type strains of the genus Bifidobacterium.</title>
        <authorList>
            <person name="Milani C."/>
            <person name="Lugli G.A."/>
            <person name="Duranti S."/>
            <person name="Turroni F."/>
            <person name="Bottacini F."/>
            <person name="Mangifesta M."/>
            <person name="Sanchez B."/>
            <person name="Viappiani A."/>
            <person name="Mancabelli L."/>
            <person name="Taminiau B."/>
            <person name="Delcenserie V."/>
            <person name="Barrangou R."/>
            <person name="Margolles A."/>
            <person name="van Sinderen D."/>
            <person name="Ventura M."/>
        </authorList>
    </citation>
    <scope>NUCLEOTIDE SEQUENCE [LARGE SCALE GENOMIC DNA]</scope>
    <source>
        <strain evidence="5 6">DSM 19703</strain>
    </source>
</reference>
<evidence type="ECO:0000313" key="6">
    <source>
        <dbReference type="Proteomes" id="UP000028730"/>
    </source>
</evidence>
<dbReference type="EC" id="3.6.3.25" evidence="5"/>
<dbReference type="EMBL" id="ATLK01000001">
    <property type="protein sequence ID" value="KFF30802.1"/>
    <property type="molecule type" value="Genomic_DNA"/>
</dbReference>
<dbReference type="PROSITE" id="PS50893">
    <property type="entry name" value="ABC_TRANSPORTER_2"/>
    <property type="match status" value="1"/>
</dbReference>
<name>A0A080N1T8_9BIFI</name>
<dbReference type="PANTHER" id="PTHR42939">
    <property type="entry name" value="ABC TRANSPORTER ATP-BINDING PROTEIN ALBC-RELATED"/>
    <property type="match status" value="1"/>
</dbReference>